<dbReference type="Gene3D" id="1.25.40.10">
    <property type="entry name" value="Tetratricopeptide repeat domain"/>
    <property type="match status" value="1"/>
</dbReference>
<sequence length="153" mass="16807">MADSAIERDEFGEALRNGLEGLPSSGRLTPEQLEVVYALAYAHAAQEQYAQALPVFAFLAQYGPTRKHYLVGLGVCLQMLGRSDEAITIYSLVLTLYPDSWHTALRVAECQLAGQQLDQARRTLELLCTPGTPDEVRVRAEALLQLTSREAAS</sequence>
<dbReference type="InterPro" id="IPR011990">
    <property type="entry name" value="TPR-like_helical_dom_sf"/>
</dbReference>
<keyword evidence="2" id="KW-1185">Reference proteome</keyword>
<dbReference type="Pfam" id="PF13174">
    <property type="entry name" value="TPR_6"/>
    <property type="match status" value="1"/>
</dbReference>
<reference evidence="1 2" key="1">
    <citation type="submission" date="2018-07" db="EMBL/GenBank/DDBJ databases">
        <authorList>
            <person name="Peeters C."/>
        </authorList>
    </citation>
    <scope>NUCLEOTIDE SEQUENCE [LARGE SCALE GENOMIC DNA]</scope>
    <source>
        <strain evidence="1 2">LMG 3411</strain>
    </source>
</reference>
<evidence type="ECO:0000313" key="2">
    <source>
        <dbReference type="Proteomes" id="UP000289184"/>
    </source>
</evidence>
<proteinExistence type="predicted"/>
<dbReference type="Pfam" id="PF13432">
    <property type="entry name" value="TPR_16"/>
    <property type="match status" value="1"/>
</dbReference>
<protein>
    <submittedName>
        <fullName evidence="1">Chaperone protein SicA</fullName>
    </submittedName>
</protein>
<dbReference type="AlphaFoldDB" id="A0A446CSE1"/>
<dbReference type="RefSeq" id="WP_129529821.1">
    <property type="nucleotide sequence ID" value="NZ_UFQB01000025.1"/>
</dbReference>
<organism evidence="1 2">
    <name type="scientific">Achromobacter agilis</name>
    <dbReference type="NCBI Taxonomy" id="1353888"/>
    <lineage>
        <taxon>Bacteria</taxon>
        <taxon>Pseudomonadati</taxon>
        <taxon>Pseudomonadota</taxon>
        <taxon>Betaproteobacteria</taxon>
        <taxon>Burkholderiales</taxon>
        <taxon>Alcaligenaceae</taxon>
        <taxon>Achromobacter</taxon>
    </lineage>
</organism>
<accession>A0A446CSE1</accession>
<dbReference type="SUPFAM" id="SSF48452">
    <property type="entry name" value="TPR-like"/>
    <property type="match status" value="1"/>
</dbReference>
<dbReference type="EMBL" id="UFQB01000025">
    <property type="protein sequence ID" value="SSW70767.1"/>
    <property type="molecule type" value="Genomic_DNA"/>
</dbReference>
<dbReference type="OrthoDB" id="8656053at2"/>
<name>A0A446CSE1_9BURK</name>
<dbReference type="InterPro" id="IPR019734">
    <property type="entry name" value="TPR_rpt"/>
</dbReference>
<dbReference type="Proteomes" id="UP000289184">
    <property type="component" value="Unassembled WGS sequence"/>
</dbReference>
<gene>
    <name evidence="1" type="primary">sicA_2</name>
    <name evidence="1" type="ORF">AGI3411_04761</name>
</gene>
<evidence type="ECO:0000313" key="1">
    <source>
        <dbReference type="EMBL" id="SSW70767.1"/>
    </source>
</evidence>